<dbReference type="Proteomes" id="UP000280698">
    <property type="component" value="Unassembled WGS sequence"/>
</dbReference>
<evidence type="ECO:0000256" key="5">
    <source>
        <dbReference type="ARBA" id="ARBA00022989"/>
    </source>
</evidence>
<feature type="transmembrane region" description="Helical" evidence="7">
    <location>
        <begin position="97"/>
        <end position="121"/>
    </location>
</feature>
<dbReference type="PANTHER" id="PTHR23517:SF2">
    <property type="entry name" value="MULTIDRUG RESISTANCE PROTEIN MDTH"/>
    <property type="match status" value="1"/>
</dbReference>
<evidence type="ECO:0000313" key="8">
    <source>
        <dbReference type="EMBL" id="RNL98012.1"/>
    </source>
</evidence>
<comment type="subcellular location">
    <subcellularLocation>
        <location evidence="1">Cell membrane</location>
        <topology evidence="1">Multi-pass membrane protein</topology>
    </subcellularLocation>
</comment>
<organism evidence="8 9">
    <name type="scientific">Micromonospora solifontis</name>
    <dbReference type="NCBI Taxonomy" id="2487138"/>
    <lineage>
        <taxon>Bacteria</taxon>
        <taxon>Bacillati</taxon>
        <taxon>Actinomycetota</taxon>
        <taxon>Actinomycetes</taxon>
        <taxon>Micromonosporales</taxon>
        <taxon>Micromonosporaceae</taxon>
        <taxon>Micromonospora</taxon>
    </lineage>
</organism>
<keyword evidence="6 7" id="KW-0472">Membrane</keyword>
<feature type="transmembrane region" description="Helical" evidence="7">
    <location>
        <begin position="250"/>
        <end position="274"/>
    </location>
</feature>
<evidence type="ECO:0000256" key="7">
    <source>
        <dbReference type="SAM" id="Phobius"/>
    </source>
</evidence>
<dbReference type="InterPro" id="IPR011701">
    <property type="entry name" value="MFS"/>
</dbReference>
<evidence type="ECO:0000256" key="3">
    <source>
        <dbReference type="ARBA" id="ARBA00022475"/>
    </source>
</evidence>
<dbReference type="Gene3D" id="1.20.1250.20">
    <property type="entry name" value="MFS general substrate transporter like domains"/>
    <property type="match status" value="1"/>
</dbReference>
<dbReference type="Pfam" id="PF07690">
    <property type="entry name" value="MFS_1"/>
    <property type="match status" value="1"/>
</dbReference>
<evidence type="ECO:0000313" key="9">
    <source>
        <dbReference type="Proteomes" id="UP000280698"/>
    </source>
</evidence>
<feature type="transmembrane region" description="Helical" evidence="7">
    <location>
        <begin position="151"/>
        <end position="170"/>
    </location>
</feature>
<feature type="transmembrane region" description="Helical" evidence="7">
    <location>
        <begin position="309"/>
        <end position="329"/>
    </location>
</feature>
<accession>A0ABX9WGF2</accession>
<protein>
    <submittedName>
        <fullName evidence="8">MFS transporter</fullName>
    </submittedName>
</protein>
<proteinExistence type="predicted"/>
<dbReference type="RefSeq" id="WP_123241834.1">
    <property type="nucleotide sequence ID" value="NZ_JAAHBY010000044.1"/>
</dbReference>
<dbReference type="EMBL" id="RJLN01000044">
    <property type="protein sequence ID" value="RNL98012.1"/>
    <property type="molecule type" value="Genomic_DNA"/>
</dbReference>
<feature type="transmembrane region" description="Helical" evidence="7">
    <location>
        <begin position="219"/>
        <end position="244"/>
    </location>
</feature>
<evidence type="ECO:0000256" key="4">
    <source>
        <dbReference type="ARBA" id="ARBA00022692"/>
    </source>
</evidence>
<dbReference type="SUPFAM" id="SSF103473">
    <property type="entry name" value="MFS general substrate transporter"/>
    <property type="match status" value="1"/>
</dbReference>
<reference evidence="8 9" key="1">
    <citation type="submission" date="2018-11" db="EMBL/GenBank/DDBJ databases">
        <title>Micromonospora sp. PPF5-17, a new actinomycetes isolated from a hot spring soil.</title>
        <authorList>
            <person name="Thawai C."/>
        </authorList>
    </citation>
    <scope>NUCLEOTIDE SEQUENCE [LARGE SCALE GENOMIC DNA]</scope>
    <source>
        <strain evidence="8 9">PPF5-17</strain>
    </source>
</reference>
<feature type="transmembrane region" description="Helical" evidence="7">
    <location>
        <begin position="59"/>
        <end position="77"/>
    </location>
</feature>
<keyword evidence="9" id="KW-1185">Reference proteome</keyword>
<evidence type="ECO:0000256" key="1">
    <source>
        <dbReference type="ARBA" id="ARBA00004651"/>
    </source>
</evidence>
<feature type="transmembrane region" description="Helical" evidence="7">
    <location>
        <begin position="176"/>
        <end position="198"/>
    </location>
</feature>
<evidence type="ECO:0000256" key="6">
    <source>
        <dbReference type="ARBA" id="ARBA00023136"/>
    </source>
</evidence>
<dbReference type="InterPro" id="IPR050171">
    <property type="entry name" value="MFS_Transporters"/>
</dbReference>
<evidence type="ECO:0000256" key="2">
    <source>
        <dbReference type="ARBA" id="ARBA00022448"/>
    </source>
</evidence>
<keyword evidence="2" id="KW-0813">Transport</keyword>
<feature type="transmembrane region" description="Helical" evidence="7">
    <location>
        <begin position="32"/>
        <end position="52"/>
    </location>
</feature>
<feature type="transmembrane region" description="Helical" evidence="7">
    <location>
        <begin position="380"/>
        <end position="398"/>
    </location>
</feature>
<keyword evidence="4 7" id="KW-0812">Transmembrane</keyword>
<feature type="transmembrane region" description="Helical" evidence="7">
    <location>
        <begin position="350"/>
        <end position="374"/>
    </location>
</feature>
<dbReference type="InterPro" id="IPR036259">
    <property type="entry name" value="MFS_trans_sf"/>
</dbReference>
<gene>
    <name evidence="8" type="ORF">EFE23_16570</name>
</gene>
<keyword evidence="5 7" id="KW-1133">Transmembrane helix</keyword>
<name>A0ABX9WGF2_9ACTN</name>
<keyword evidence="3" id="KW-1003">Cell membrane</keyword>
<comment type="caution">
    <text evidence="8">The sequence shown here is derived from an EMBL/GenBank/DDBJ whole genome shotgun (WGS) entry which is preliminary data.</text>
</comment>
<feature type="transmembrane region" description="Helical" evidence="7">
    <location>
        <begin position="286"/>
        <end position="303"/>
    </location>
</feature>
<sequence length="413" mass="42168">MLRRLLTGVGWWDAIATGGPTRALGLNALIDALGAGLVAVCLPFYAMFAAGLSAAQLPAVLAVAGACELLAAVPNGALAGRFGVHRYVVVTKLVGAAAYAVVAFAHGLLPLLLAVGVAGAARAGSGGLNQSLTVAVLGEERRAAVLGTVRALRNIGYLIAGGSGALLLAAGSNTALRGAVIAEALALVASAGLVARLSPRTRPPQPERLDWSVLTNGRYLGLIATATVFTSSLAVLDVGLPLWVVKHPDIPRWTVAVVVMVNTVLVILFQHAIAARITAVPRALRALRISTAGFVAMAGLIALTASTPAWLSVALLVFSAVALTVGEMLESPSWWTLSYELAPPARKDEYLAAFDLCFGVMGIVGPMAMALVVAHGAAGWAGYAAVLVVALFAAGRLVPRRHAEAAIVQSAAV</sequence>
<dbReference type="PANTHER" id="PTHR23517">
    <property type="entry name" value="RESISTANCE PROTEIN MDTM, PUTATIVE-RELATED-RELATED"/>
    <property type="match status" value="1"/>
</dbReference>